<evidence type="ECO:0000313" key="1">
    <source>
        <dbReference type="EMBL" id="ABR54925.1"/>
    </source>
</evidence>
<proteinExistence type="predicted"/>
<name>A6UR03_METVS</name>
<dbReference type="HOGENOM" id="CLU_024489_0_0_2"/>
<dbReference type="STRING" id="406327.Mevan_1022"/>
<dbReference type="Proteomes" id="UP000001107">
    <property type="component" value="Chromosome"/>
</dbReference>
<dbReference type="RefSeq" id="WP_012065854.1">
    <property type="nucleotide sequence ID" value="NC_009634.1"/>
</dbReference>
<dbReference type="AlphaFoldDB" id="A6UR03"/>
<dbReference type="eggNOG" id="arCOG06686">
    <property type="taxonomic scope" value="Archaea"/>
</dbReference>
<dbReference type="KEGG" id="mvn:Mevan_1022"/>
<organism evidence="1 2">
    <name type="scientific">Methanococcus vannielii (strain ATCC 35089 / DSM 1224 / JCM 13029 / OCM 148 / SB)</name>
    <dbReference type="NCBI Taxonomy" id="406327"/>
    <lineage>
        <taxon>Archaea</taxon>
        <taxon>Methanobacteriati</taxon>
        <taxon>Methanobacteriota</taxon>
        <taxon>Methanomada group</taxon>
        <taxon>Methanococci</taxon>
        <taxon>Methanococcales</taxon>
        <taxon>Methanococcaceae</taxon>
        <taxon>Methanococcus</taxon>
    </lineage>
</organism>
<keyword evidence="2" id="KW-1185">Reference proteome</keyword>
<evidence type="ECO:0000313" key="2">
    <source>
        <dbReference type="Proteomes" id="UP000001107"/>
    </source>
</evidence>
<dbReference type="GeneID" id="5325564"/>
<sequence>MKLKIFGLVLISFMLLGSVSAIPYKWASTTPIAYVDISNIQDIETLDYYLNSDSFVVIYAGKNFKMDKKNKEFINYIGLVELNSISSKIPDFSSMPFLTQGSTIYPKNYVYRDKNGVYIFVSSDVEAKNEVGIFTSNIPSKIYNDGFYEIKPKKLFIPYDIDLENKEILDFIGNYVSKHGETFAYINKVPSGYDNIVISAVAVQNLIPEKSGSYAVSVSGRKINVELRNEQTLNEKIRRIKTVSELLGIQTTYITTGSENIHVIMDTKISDAEKEELLNDYWFKKRYGEFYTHIKYSEKENLYKNNYDVLAMSYYPIMYINKAPNTLNNDPYGGYYPKTVSYSGTESTGYWNEGPKSENYYYRYDGEEYWNEKETVSRNYWSVNGEFASLSQEAEFNNRYEYFSNWYVKNYAYAMAEGTDGILLFSSDKTLLDLVFSRENKDISWSLNLKGVDYVVVPDHMGYDKINGVSVIKVPGLNNNDINGVHFINEIYIKPENENYGVYVADIIEFDTNKLYTLNDENIWVCSFKEYAKWAEEYRTSSILIKNDTIYVKADDYAKITVFKNNIVPVKNTITESYNSSGKLVIANAPEIIQLNS</sequence>
<reference evidence="1" key="1">
    <citation type="submission" date="2007-06" db="EMBL/GenBank/DDBJ databases">
        <title>Complete sequence of Methanococcus vannielii SB.</title>
        <authorList>
            <consortium name="US DOE Joint Genome Institute"/>
            <person name="Copeland A."/>
            <person name="Lucas S."/>
            <person name="Lapidus A."/>
            <person name="Barry K."/>
            <person name="Glavina del Rio T."/>
            <person name="Dalin E."/>
            <person name="Tice H."/>
            <person name="Pitluck S."/>
            <person name="Chain P."/>
            <person name="Malfatti S."/>
            <person name="Shin M."/>
            <person name="Vergez L."/>
            <person name="Schmutz J."/>
            <person name="Larimer F."/>
            <person name="Land M."/>
            <person name="Hauser L."/>
            <person name="Kyrpides N."/>
            <person name="Anderson I."/>
            <person name="Sieprawska-Lupa M."/>
            <person name="Whitman W.B."/>
            <person name="Richardson P."/>
        </authorList>
    </citation>
    <scope>NUCLEOTIDE SEQUENCE [LARGE SCALE GENOMIC DNA]</scope>
    <source>
        <strain evidence="1">SB</strain>
    </source>
</reference>
<protein>
    <submittedName>
        <fullName evidence="1">Uncharacterized protein</fullName>
    </submittedName>
</protein>
<gene>
    <name evidence="1" type="ordered locus">Mevan_1022</name>
</gene>
<dbReference type="OrthoDB" id="65278at2157"/>
<dbReference type="EMBL" id="CP000742">
    <property type="protein sequence ID" value="ABR54925.1"/>
    <property type="molecule type" value="Genomic_DNA"/>
</dbReference>
<accession>A6UR03</accession>